<dbReference type="AlphaFoldDB" id="A0A1F5MI73"/>
<name>A0A1F5MI73_9BACT</name>
<organism evidence="1 2">
    <name type="scientific">Candidatus Daviesbacteria bacterium RIFCSPLOWO2_02_FULL_36_7</name>
    <dbReference type="NCBI Taxonomy" id="1797792"/>
    <lineage>
        <taxon>Bacteria</taxon>
        <taxon>Candidatus Daviesiibacteriota</taxon>
    </lineage>
</organism>
<reference evidence="1 2" key="1">
    <citation type="journal article" date="2016" name="Nat. Commun.">
        <title>Thousands of microbial genomes shed light on interconnected biogeochemical processes in an aquifer system.</title>
        <authorList>
            <person name="Anantharaman K."/>
            <person name="Brown C.T."/>
            <person name="Hug L.A."/>
            <person name="Sharon I."/>
            <person name="Castelle C.J."/>
            <person name="Probst A.J."/>
            <person name="Thomas B.C."/>
            <person name="Singh A."/>
            <person name="Wilkins M.J."/>
            <person name="Karaoz U."/>
            <person name="Brodie E.L."/>
            <person name="Williams K.H."/>
            <person name="Hubbard S.S."/>
            <person name="Banfield J.F."/>
        </authorList>
    </citation>
    <scope>NUCLEOTIDE SEQUENCE [LARGE SCALE GENOMIC DNA]</scope>
</reference>
<gene>
    <name evidence="1" type="ORF">A3I48_02375</name>
</gene>
<protein>
    <submittedName>
        <fullName evidence="1">Uncharacterized protein</fullName>
    </submittedName>
</protein>
<accession>A0A1F5MI73</accession>
<proteinExistence type="predicted"/>
<dbReference type="EMBL" id="MFDT01000003">
    <property type="protein sequence ID" value="OGE65076.1"/>
    <property type="molecule type" value="Genomic_DNA"/>
</dbReference>
<evidence type="ECO:0000313" key="2">
    <source>
        <dbReference type="Proteomes" id="UP000178859"/>
    </source>
</evidence>
<evidence type="ECO:0000313" key="1">
    <source>
        <dbReference type="EMBL" id="OGE65076.1"/>
    </source>
</evidence>
<comment type="caution">
    <text evidence="1">The sequence shown here is derived from an EMBL/GenBank/DDBJ whole genome shotgun (WGS) entry which is preliminary data.</text>
</comment>
<sequence>MVETAERIEESPYYGNGRVSGNGLHLLPRQSVYSLDYLPLTYALGNTPQTPLQDTAFEHLQEYIHGPELKGSIYELPRKGTPTSARPRIVIMFGNGELGCRTDSLGIHRAAGNPPPTFLFINSVPHLPSHIDLTAARTQIVEAGTHCGVILEGDRKIQRAIWISTQGNWYLLEGEQEEILQNIAWRSQEHFGSPKLSTRHDADKNGFTLPWRVLANSPAFANTSEAAHILGDMGIIENEVDLTRFTADARRAKLLAKAFNKNGVGESMRSEYDPAGFLAITRSGGGKIEVDPDPKKGHLTPVSAITPDGYIIPHVSHMPKFSKLRITNFANGSVETHENVLLAIARTLAIQGYNIEQVLQFAQNRFSEGDKFIPIQLEDSPQLDRFAVDHAHWHTAEHAGYIKIGHPDYRYFPKRDFACGTMHAAWAMISGFMDLDEFHDPEGLIKNVLGVELPGHGYVFMAEGPEGRRRLTQAITADSKLVPPERA</sequence>
<dbReference type="Proteomes" id="UP000178859">
    <property type="component" value="Unassembled WGS sequence"/>
</dbReference>